<keyword evidence="6" id="KW-0949">S-adenosyl-L-methionine</keyword>
<comment type="similarity">
    <text evidence="3 12">Belongs to the organic radical-activating enzymes family.</text>
</comment>
<evidence type="ECO:0000313" key="15">
    <source>
        <dbReference type="Proteomes" id="UP000014923"/>
    </source>
</evidence>
<dbReference type="Gene3D" id="3.20.20.70">
    <property type="entry name" value="Aldolase class I"/>
    <property type="match status" value="1"/>
</dbReference>
<dbReference type="InterPro" id="IPR013785">
    <property type="entry name" value="Aldolase_TIM"/>
</dbReference>
<accession>R7RP56</accession>
<feature type="domain" description="Radical SAM core" evidence="13">
    <location>
        <begin position="14"/>
        <end position="163"/>
    </location>
</feature>
<dbReference type="InterPro" id="IPR012837">
    <property type="entry name" value="NrdG"/>
</dbReference>
<dbReference type="InterPro" id="IPR058240">
    <property type="entry name" value="rSAM_sf"/>
</dbReference>
<dbReference type="AlphaFoldDB" id="R7RP56"/>
<dbReference type="SFLD" id="SFLDG01066">
    <property type="entry name" value="organic_radical-activating_enz"/>
    <property type="match status" value="1"/>
</dbReference>
<sequence length="163" mass="18949">MKIRIAGINRESLVDGPGIRYVIFSQGCFHNCRGCHNKETHPLDGGYEVELDYIYNDIIQNKYIDGVTFSGGDPFVQVEKFIHLAKRLKEKNIHIICYTGYLYDDILKDSKKRELLNYIDILIDGPFVLEQRTLKKPFVGSLNQRIIDVKKSLKENKIIEVKW</sequence>
<gene>
    <name evidence="14" type="ORF">TCEL_01758</name>
</gene>
<dbReference type="SFLD" id="SFLDF00299">
    <property type="entry name" value="anaerobic_ribonucleoside-triph"/>
    <property type="match status" value="1"/>
</dbReference>
<comment type="function">
    <text evidence="2 12">Activation of anaerobic ribonucleoside-triphosphate reductase under anaerobic conditions by generation of an organic free radical, using S-adenosylmethionine and reduced flavodoxin as cosubstrates to produce 5'-deoxy-adenosine.</text>
</comment>
<dbReference type="EC" id="1.97.1.-" evidence="12"/>
<dbReference type="RefSeq" id="WP_018661377.1">
    <property type="nucleotide sequence ID" value="NZ_HF952018.1"/>
</dbReference>
<dbReference type="EMBL" id="CAVN010000091">
    <property type="protein sequence ID" value="CDF57844.1"/>
    <property type="molecule type" value="Genomic_DNA"/>
</dbReference>
<name>R7RP56_9CLOT</name>
<reference evidence="14" key="1">
    <citation type="submission" date="2013-03" db="EMBL/GenBank/DDBJ databases">
        <title>Draft genome sequence of the hydrogen-ethanol-producing anaerobic alkalithermophilic Caloramator celere.</title>
        <authorList>
            <person name="Ciranna A."/>
            <person name="Larjo A."/>
            <person name="Kivisto A."/>
            <person name="Santala V."/>
            <person name="Roos C."/>
            <person name="Karp M."/>
        </authorList>
    </citation>
    <scope>NUCLEOTIDE SEQUENCE [LARGE SCALE GENOMIC DNA]</scope>
    <source>
        <strain evidence="14">DSM 8682</strain>
    </source>
</reference>
<dbReference type="GO" id="GO:0043365">
    <property type="term" value="F:[formate-C-acetyltransferase]-activating enzyme activity"/>
    <property type="evidence" value="ECO:0007669"/>
    <property type="project" value="InterPro"/>
</dbReference>
<comment type="cofactor">
    <cofactor evidence="1">
        <name>[4Fe-4S] cluster</name>
        <dbReference type="ChEBI" id="CHEBI:49883"/>
    </cofactor>
</comment>
<comment type="catalytic activity">
    <reaction evidence="11">
        <text>glycyl-[protein] + reduced [flavodoxin] + S-adenosyl-L-methionine = glycin-2-yl radical-[protein] + semiquinone [flavodoxin] + 5'-deoxyadenosine + L-methionine + H(+)</text>
        <dbReference type="Rhea" id="RHEA:61976"/>
        <dbReference type="Rhea" id="RHEA-COMP:10622"/>
        <dbReference type="Rhea" id="RHEA-COMP:14480"/>
        <dbReference type="Rhea" id="RHEA-COMP:15993"/>
        <dbReference type="Rhea" id="RHEA-COMP:15994"/>
        <dbReference type="ChEBI" id="CHEBI:15378"/>
        <dbReference type="ChEBI" id="CHEBI:17319"/>
        <dbReference type="ChEBI" id="CHEBI:29947"/>
        <dbReference type="ChEBI" id="CHEBI:32722"/>
        <dbReference type="ChEBI" id="CHEBI:57618"/>
        <dbReference type="ChEBI" id="CHEBI:57844"/>
        <dbReference type="ChEBI" id="CHEBI:59789"/>
        <dbReference type="ChEBI" id="CHEBI:140311"/>
    </reaction>
</comment>
<dbReference type="InterPro" id="IPR007197">
    <property type="entry name" value="rSAM"/>
</dbReference>
<dbReference type="Pfam" id="PF13353">
    <property type="entry name" value="Fer4_12"/>
    <property type="match status" value="1"/>
</dbReference>
<dbReference type="SUPFAM" id="SSF102114">
    <property type="entry name" value="Radical SAM enzymes"/>
    <property type="match status" value="1"/>
</dbReference>
<dbReference type="PIRSF" id="PIRSF000368">
    <property type="entry name" value="NrdG"/>
    <property type="match status" value="1"/>
</dbReference>
<evidence type="ECO:0000256" key="8">
    <source>
        <dbReference type="ARBA" id="ARBA00023002"/>
    </source>
</evidence>
<dbReference type="InterPro" id="IPR001989">
    <property type="entry name" value="Radical_activat_CS"/>
</dbReference>
<evidence type="ECO:0000256" key="10">
    <source>
        <dbReference type="ARBA" id="ARBA00023014"/>
    </source>
</evidence>
<organism evidence="14 15">
    <name type="scientific">Thermobrachium celere DSM 8682</name>
    <dbReference type="NCBI Taxonomy" id="941824"/>
    <lineage>
        <taxon>Bacteria</taxon>
        <taxon>Bacillati</taxon>
        <taxon>Bacillota</taxon>
        <taxon>Clostridia</taxon>
        <taxon>Eubacteriales</taxon>
        <taxon>Clostridiaceae</taxon>
        <taxon>Thermobrachium</taxon>
    </lineage>
</organism>
<protein>
    <recommendedName>
        <fullName evidence="4 12">Anaerobic ribonucleoside-triphosphate reductase-activating protein</fullName>
        <ecNumber evidence="12">1.97.1.-</ecNumber>
    </recommendedName>
</protein>
<evidence type="ECO:0000256" key="4">
    <source>
        <dbReference type="ARBA" id="ARBA00014281"/>
    </source>
</evidence>
<dbReference type="OrthoDB" id="9782387at2"/>
<keyword evidence="10" id="KW-0411">Iron-sulfur</keyword>
<evidence type="ECO:0000256" key="7">
    <source>
        <dbReference type="ARBA" id="ARBA00022723"/>
    </source>
</evidence>
<dbReference type="NCBIfam" id="TIGR02491">
    <property type="entry name" value="NrdG"/>
    <property type="match status" value="1"/>
</dbReference>
<evidence type="ECO:0000256" key="3">
    <source>
        <dbReference type="ARBA" id="ARBA00009777"/>
    </source>
</evidence>
<dbReference type="GO" id="GO:0046872">
    <property type="term" value="F:metal ion binding"/>
    <property type="evidence" value="ECO:0007669"/>
    <property type="project" value="UniProtKB-KW"/>
</dbReference>
<dbReference type="GO" id="GO:0051539">
    <property type="term" value="F:4 iron, 4 sulfur cluster binding"/>
    <property type="evidence" value="ECO:0007669"/>
    <property type="project" value="UniProtKB-KW"/>
</dbReference>
<dbReference type="PROSITE" id="PS01087">
    <property type="entry name" value="RADICAL_ACTIVATING"/>
    <property type="match status" value="1"/>
</dbReference>
<evidence type="ECO:0000256" key="6">
    <source>
        <dbReference type="ARBA" id="ARBA00022691"/>
    </source>
</evidence>
<keyword evidence="7" id="KW-0479">Metal-binding</keyword>
<evidence type="ECO:0000256" key="2">
    <source>
        <dbReference type="ARBA" id="ARBA00003852"/>
    </source>
</evidence>
<keyword evidence="8 12" id="KW-0560">Oxidoreductase</keyword>
<keyword evidence="15" id="KW-1185">Reference proteome</keyword>
<dbReference type="eggNOG" id="COG0602">
    <property type="taxonomic scope" value="Bacteria"/>
</dbReference>
<keyword evidence="5" id="KW-0004">4Fe-4S</keyword>
<dbReference type="PANTHER" id="PTHR30352">
    <property type="entry name" value="PYRUVATE FORMATE-LYASE-ACTIVATING ENZYME"/>
    <property type="match status" value="1"/>
</dbReference>
<dbReference type="HOGENOM" id="CLU_089926_0_0_9"/>
<evidence type="ECO:0000313" key="14">
    <source>
        <dbReference type="EMBL" id="CDF57844.1"/>
    </source>
</evidence>
<dbReference type="InterPro" id="IPR034457">
    <property type="entry name" value="Organic_radical-activating"/>
</dbReference>
<proteinExistence type="inferred from homology"/>
<evidence type="ECO:0000256" key="11">
    <source>
        <dbReference type="ARBA" id="ARBA00047365"/>
    </source>
</evidence>
<dbReference type="CDD" id="cd01335">
    <property type="entry name" value="Radical_SAM"/>
    <property type="match status" value="1"/>
</dbReference>
<dbReference type="PANTHER" id="PTHR30352:SF2">
    <property type="entry name" value="ANAEROBIC RIBONUCLEOSIDE-TRIPHOSPHATE REDUCTASE-ACTIVATING PROTEIN"/>
    <property type="match status" value="1"/>
</dbReference>
<evidence type="ECO:0000256" key="1">
    <source>
        <dbReference type="ARBA" id="ARBA00001966"/>
    </source>
</evidence>
<dbReference type="GO" id="GO:0004748">
    <property type="term" value="F:ribonucleoside-diphosphate reductase activity, thioredoxin disulfide as acceptor"/>
    <property type="evidence" value="ECO:0007669"/>
    <property type="project" value="TreeGrafter"/>
</dbReference>
<evidence type="ECO:0000256" key="12">
    <source>
        <dbReference type="PIRNR" id="PIRNR000368"/>
    </source>
</evidence>
<keyword evidence="9" id="KW-0408">Iron</keyword>
<evidence type="ECO:0000259" key="13">
    <source>
        <dbReference type="PROSITE" id="PS51918"/>
    </source>
</evidence>
<evidence type="ECO:0000256" key="5">
    <source>
        <dbReference type="ARBA" id="ARBA00022485"/>
    </source>
</evidence>
<dbReference type="Proteomes" id="UP000014923">
    <property type="component" value="Unassembled WGS sequence"/>
</dbReference>
<evidence type="ECO:0000256" key="9">
    <source>
        <dbReference type="ARBA" id="ARBA00023004"/>
    </source>
</evidence>
<dbReference type="PROSITE" id="PS51918">
    <property type="entry name" value="RADICAL_SAM"/>
    <property type="match status" value="1"/>
</dbReference>
<comment type="caution">
    <text evidence="14">The sequence shown here is derived from an EMBL/GenBank/DDBJ whole genome shotgun (WGS) entry which is preliminary data.</text>
</comment>
<dbReference type="SFLD" id="SFLDS00029">
    <property type="entry name" value="Radical_SAM"/>
    <property type="match status" value="1"/>
</dbReference>
<dbReference type="SFLD" id="SFLDG01063">
    <property type="entry name" value="activating_enzymes__group_1"/>
    <property type="match status" value="1"/>
</dbReference>